<reference evidence="1" key="1">
    <citation type="submission" date="2021-01" db="EMBL/GenBank/DDBJ databases">
        <authorList>
            <person name="Zahm M."/>
            <person name="Roques C."/>
            <person name="Cabau C."/>
            <person name="Klopp C."/>
            <person name="Donnadieu C."/>
            <person name="Jouanno E."/>
            <person name="Lampietro C."/>
            <person name="Louis A."/>
            <person name="Herpin A."/>
            <person name="Echchiki A."/>
            <person name="Berthelot C."/>
            <person name="Parey E."/>
            <person name="Roest-Crollius H."/>
            <person name="Braasch I."/>
            <person name="Postlethwait J."/>
            <person name="Bobe J."/>
            <person name="Montfort J."/>
            <person name="Bouchez O."/>
            <person name="Begum T."/>
            <person name="Mejri S."/>
            <person name="Adams A."/>
            <person name="Chen W.-J."/>
            <person name="Guiguen Y."/>
        </authorList>
    </citation>
    <scope>NUCLEOTIDE SEQUENCE</scope>
    <source>
        <strain evidence="1">YG-15Mar2019-1</strain>
        <tissue evidence="1">Brain</tissue>
    </source>
</reference>
<dbReference type="EMBL" id="JAFDVH010000020">
    <property type="protein sequence ID" value="KAG7458471.1"/>
    <property type="molecule type" value="Genomic_DNA"/>
</dbReference>
<dbReference type="Proteomes" id="UP001046870">
    <property type="component" value="Chromosome 20"/>
</dbReference>
<protein>
    <submittedName>
        <fullName evidence="1">Uncharacterized protein</fullName>
    </submittedName>
</protein>
<evidence type="ECO:0000313" key="2">
    <source>
        <dbReference type="Proteomes" id="UP001046870"/>
    </source>
</evidence>
<gene>
    <name evidence="1" type="ORF">MATL_G00220690</name>
</gene>
<accession>A0A9D3PH55</accession>
<dbReference type="AlphaFoldDB" id="A0A9D3PH55"/>
<sequence length="146" mass="15827">MEQCESAASLLASVREQEVQFERLTRALEEERRRVGPVSTLPRPLPTPQREYCSQTPALLHTEGRTAAASLCLSVLDSLSRCRTVGMLLQKAHVCRSVTLSAPSGRAGLWMTVPPALAPGRLLGRGLDGEAWRGLHGEGTLMILAL</sequence>
<evidence type="ECO:0000313" key="1">
    <source>
        <dbReference type="EMBL" id="KAG7458471.1"/>
    </source>
</evidence>
<keyword evidence="2" id="KW-1185">Reference proteome</keyword>
<comment type="caution">
    <text evidence="1">The sequence shown here is derived from an EMBL/GenBank/DDBJ whole genome shotgun (WGS) entry which is preliminary data.</text>
</comment>
<name>A0A9D3PH55_MEGAT</name>
<proteinExistence type="predicted"/>
<organism evidence="1 2">
    <name type="scientific">Megalops atlanticus</name>
    <name type="common">Tarpon</name>
    <name type="synonym">Clupea gigantea</name>
    <dbReference type="NCBI Taxonomy" id="7932"/>
    <lineage>
        <taxon>Eukaryota</taxon>
        <taxon>Metazoa</taxon>
        <taxon>Chordata</taxon>
        <taxon>Craniata</taxon>
        <taxon>Vertebrata</taxon>
        <taxon>Euteleostomi</taxon>
        <taxon>Actinopterygii</taxon>
        <taxon>Neopterygii</taxon>
        <taxon>Teleostei</taxon>
        <taxon>Elopiformes</taxon>
        <taxon>Megalopidae</taxon>
        <taxon>Megalops</taxon>
    </lineage>
</organism>